<accession>A0A0D7AMZ6</accession>
<keyword evidence="1" id="KW-0812">Transmembrane</keyword>
<dbReference type="GO" id="GO:0020037">
    <property type="term" value="F:heme binding"/>
    <property type="evidence" value="ECO:0007669"/>
    <property type="project" value="InterPro"/>
</dbReference>
<proteinExistence type="predicted"/>
<keyword evidence="3" id="KW-1185">Reference proteome</keyword>
<dbReference type="GO" id="GO:0005506">
    <property type="term" value="F:iron ion binding"/>
    <property type="evidence" value="ECO:0007669"/>
    <property type="project" value="InterPro"/>
</dbReference>
<dbReference type="AlphaFoldDB" id="A0A0D7AMZ6"/>
<sequence length="363" mass="40619">MSIDHDIAKTANAARDMRTLYSSRRCGRDLPHYEEQMTSFEFIAIIILTALATVMLLTRGFPLAPLSPPPSPHLGCSDARLSNPDGCARYVEVDAGEGNVDRSCPREHPPFVKAMRELIKAPTNWTSFRDIATLAVRYILHRTESEPFDFFVWQVTLQTICSSLLQSPPTPGIDYWVHLRAAVHGITQLWFASRAARPTQLCITTSNTLHHDLRAFLPDIARFPNPIDCMIPTYETTWRVVATLIAHMYHDPGYCNTLRNLYAAIYIEAAQRTANAWGEEPGIWRLERFIQVEGSAHSSAHLLAFGYGPGVCIAWEWAPMAAGLIAAAILYTFGDPSGHYNIVKGPRVGDRQGWKGWKVTKVV</sequence>
<evidence type="ECO:0000313" key="2">
    <source>
        <dbReference type="EMBL" id="KIY53215.1"/>
    </source>
</evidence>
<dbReference type="GO" id="GO:0016705">
    <property type="term" value="F:oxidoreductase activity, acting on paired donors, with incorporation or reduction of molecular oxygen"/>
    <property type="evidence" value="ECO:0007669"/>
    <property type="project" value="InterPro"/>
</dbReference>
<organism evidence="2 3">
    <name type="scientific">Fistulina hepatica ATCC 64428</name>
    <dbReference type="NCBI Taxonomy" id="1128425"/>
    <lineage>
        <taxon>Eukaryota</taxon>
        <taxon>Fungi</taxon>
        <taxon>Dikarya</taxon>
        <taxon>Basidiomycota</taxon>
        <taxon>Agaricomycotina</taxon>
        <taxon>Agaricomycetes</taxon>
        <taxon>Agaricomycetidae</taxon>
        <taxon>Agaricales</taxon>
        <taxon>Fistulinaceae</taxon>
        <taxon>Fistulina</taxon>
    </lineage>
</organism>
<evidence type="ECO:0000256" key="1">
    <source>
        <dbReference type="SAM" id="Phobius"/>
    </source>
</evidence>
<feature type="transmembrane region" description="Helical" evidence="1">
    <location>
        <begin position="39"/>
        <end position="57"/>
    </location>
</feature>
<dbReference type="SUPFAM" id="SSF48264">
    <property type="entry name" value="Cytochrome P450"/>
    <property type="match status" value="1"/>
</dbReference>
<dbReference type="OrthoDB" id="10029320at2759"/>
<evidence type="ECO:0008006" key="4">
    <source>
        <dbReference type="Google" id="ProtNLM"/>
    </source>
</evidence>
<dbReference type="Gene3D" id="1.10.630.10">
    <property type="entry name" value="Cytochrome P450"/>
    <property type="match status" value="1"/>
</dbReference>
<keyword evidence="1" id="KW-0472">Membrane</keyword>
<evidence type="ECO:0000313" key="3">
    <source>
        <dbReference type="Proteomes" id="UP000054144"/>
    </source>
</evidence>
<reference evidence="2 3" key="1">
    <citation type="journal article" date="2015" name="Fungal Genet. Biol.">
        <title>Evolution of novel wood decay mechanisms in Agaricales revealed by the genome sequences of Fistulina hepatica and Cylindrobasidium torrendii.</title>
        <authorList>
            <person name="Floudas D."/>
            <person name="Held B.W."/>
            <person name="Riley R."/>
            <person name="Nagy L.G."/>
            <person name="Koehler G."/>
            <person name="Ransdell A.S."/>
            <person name="Younus H."/>
            <person name="Chow J."/>
            <person name="Chiniquy J."/>
            <person name="Lipzen A."/>
            <person name="Tritt A."/>
            <person name="Sun H."/>
            <person name="Haridas S."/>
            <person name="LaButti K."/>
            <person name="Ohm R.A."/>
            <person name="Kues U."/>
            <person name="Blanchette R.A."/>
            <person name="Grigoriev I.V."/>
            <person name="Minto R.E."/>
            <person name="Hibbett D.S."/>
        </authorList>
    </citation>
    <scope>NUCLEOTIDE SEQUENCE [LARGE SCALE GENOMIC DNA]</scope>
    <source>
        <strain evidence="2 3">ATCC 64428</strain>
    </source>
</reference>
<dbReference type="Proteomes" id="UP000054144">
    <property type="component" value="Unassembled WGS sequence"/>
</dbReference>
<dbReference type="EMBL" id="KN881627">
    <property type="protein sequence ID" value="KIY53215.1"/>
    <property type="molecule type" value="Genomic_DNA"/>
</dbReference>
<gene>
    <name evidence="2" type="ORF">FISHEDRAFT_69074</name>
</gene>
<protein>
    <recommendedName>
        <fullName evidence="4">Cytochrome P450</fullName>
    </recommendedName>
</protein>
<dbReference type="GO" id="GO:0004497">
    <property type="term" value="F:monooxygenase activity"/>
    <property type="evidence" value="ECO:0007669"/>
    <property type="project" value="InterPro"/>
</dbReference>
<keyword evidence="1" id="KW-1133">Transmembrane helix</keyword>
<name>A0A0D7AMZ6_9AGAR</name>
<dbReference type="InterPro" id="IPR036396">
    <property type="entry name" value="Cyt_P450_sf"/>
</dbReference>